<comment type="caution">
    <text evidence="2">The sequence shown here is derived from an EMBL/GenBank/DDBJ whole genome shotgun (WGS) entry which is preliminary data.</text>
</comment>
<dbReference type="AlphaFoldDB" id="A0A645HF77"/>
<accession>A0A645HF77</accession>
<proteinExistence type="predicted"/>
<reference evidence="2" key="1">
    <citation type="submission" date="2019-08" db="EMBL/GenBank/DDBJ databases">
        <authorList>
            <person name="Kucharzyk K."/>
            <person name="Murdoch R.W."/>
            <person name="Higgins S."/>
            <person name="Loffler F."/>
        </authorList>
    </citation>
    <scope>NUCLEOTIDE SEQUENCE</scope>
</reference>
<sequence>MLSTEAIRYFQTAGLLRADLPAASIAYLFSLMALGLMSISSVIGAKQAPPLEETIRAMSTMVEGGLVSPAGEKPLPKEMLYQLLDLMLSQNEQDGKNES</sequence>
<keyword evidence="1" id="KW-1133">Transmembrane helix</keyword>
<feature type="transmembrane region" description="Helical" evidence="1">
    <location>
        <begin position="25"/>
        <end position="45"/>
    </location>
</feature>
<keyword evidence="1" id="KW-0812">Transmembrane</keyword>
<organism evidence="2">
    <name type="scientific">bioreactor metagenome</name>
    <dbReference type="NCBI Taxonomy" id="1076179"/>
    <lineage>
        <taxon>unclassified sequences</taxon>
        <taxon>metagenomes</taxon>
        <taxon>ecological metagenomes</taxon>
    </lineage>
</organism>
<dbReference type="EMBL" id="VSSQ01091179">
    <property type="protein sequence ID" value="MPN36819.1"/>
    <property type="molecule type" value="Genomic_DNA"/>
</dbReference>
<evidence type="ECO:0000313" key="2">
    <source>
        <dbReference type="EMBL" id="MPN36819.1"/>
    </source>
</evidence>
<name>A0A645HF77_9ZZZZ</name>
<protein>
    <submittedName>
        <fullName evidence="2">Uncharacterized protein</fullName>
    </submittedName>
</protein>
<evidence type="ECO:0000256" key="1">
    <source>
        <dbReference type="SAM" id="Phobius"/>
    </source>
</evidence>
<gene>
    <name evidence="2" type="ORF">SDC9_184330</name>
</gene>
<keyword evidence="1" id="KW-0472">Membrane</keyword>